<reference evidence="3" key="1">
    <citation type="submission" date="2020-11" db="EMBL/GenBank/DDBJ databases">
        <authorList>
            <person name="Tran Van P."/>
        </authorList>
    </citation>
    <scope>NUCLEOTIDE SEQUENCE</scope>
</reference>
<keyword evidence="1" id="KW-0521">NADP</keyword>
<dbReference type="PANTHER" id="PTHR11011">
    <property type="entry name" value="MALE STERILITY PROTEIN 2-RELATED"/>
    <property type="match status" value="1"/>
</dbReference>
<gene>
    <name evidence="3" type="ORF">TTEB3V08_LOCUS10432</name>
</gene>
<accession>A0A7R9P084</accession>
<dbReference type="EMBL" id="OE006236">
    <property type="protein sequence ID" value="CAD7462541.1"/>
    <property type="molecule type" value="Genomic_DNA"/>
</dbReference>
<protein>
    <recommendedName>
        <fullName evidence="1">Fatty acyl-CoA reductase</fullName>
        <ecNumber evidence="1">1.2.1.84</ecNumber>
    </recommendedName>
</protein>
<dbReference type="AlphaFoldDB" id="A0A7R9P084"/>
<dbReference type="GO" id="GO:0080019">
    <property type="term" value="F:alcohol-forming very long-chain fatty acyl-CoA reductase activity"/>
    <property type="evidence" value="ECO:0007669"/>
    <property type="project" value="InterPro"/>
</dbReference>
<comment type="function">
    <text evidence="1">Catalyzes the reduction of fatty acyl-CoA to fatty alcohols.</text>
</comment>
<dbReference type="PANTHER" id="PTHR11011:SF60">
    <property type="entry name" value="FATTY ACYL-COA REDUCTASE-RELATED"/>
    <property type="match status" value="1"/>
</dbReference>
<dbReference type="GO" id="GO:0035336">
    <property type="term" value="P:long-chain fatty-acyl-CoA metabolic process"/>
    <property type="evidence" value="ECO:0007669"/>
    <property type="project" value="TreeGrafter"/>
</dbReference>
<evidence type="ECO:0000256" key="1">
    <source>
        <dbReference type="RuleBase" id="RU363097"/>
    </source>
</evidence>
<evidence type="ECO:0000313" key="3">
    <source>
        <dbReference type="EMBL" id="CAD7462541.1"/>
    </source>
</evidence>
<proteinExistence type="inferred from homology"/>
<dbReference type="EC" id="1.2.1.84" evidence="1"/>
<dbReference type="Pfam" id="PF07993">
    <property type="entry name" value="NAD_binding_4"/>
    <property type="match status" value="1"/>
</dbReference>
<dbReference type="GO" id="GO:0102965">
    <property type="term" value="F:alcohol-forming long-chain fatty acyl-CoA reductase activity"/>
    <property type="evidence" value="ECO:0007669"/>
    <property type="project" value="UniProtKB-EC"/>
</dbReference>
<comment type="similarity">
    <text evidence="1">Belongs to the fatty acyl-CoA reductase family.</text>
</comment>
<organism evidence="3">
    <name type="scientific">Timema tahoe</name>
    <dbReference type="NCBI Taxonomy" id="61484"/>
    <lineage>
        <taxon>Eukaryota</taxon>
        <taxon>Metazoa</taxon>
        <taxon>Ecdysozoa</taxon>
        <taxon>Arthropoda</taxon>
        <taxon>Hexapoda</taxon>
        <taxon>Insecta</taxon>
        <taxon>Pterygota</taxon>
        <taxon>Neoptera</taxon>
        <taxon>Polyneoptera</taxon>
        <taxon>Phasmatodea</taxon>
        <taxon>Timematodea</taxon>
        <taxon>Timematoidea</taxon>
        <taxon>Timematidae</taxon>
        <taxon>Timema</taxon>
    </lineage>
</organism>
<feature type="domain" description="Thioester reductase (TE)" evidence="2">
    <location>
        <begin position="1"/>
        <end position="97"/>
    </location>
</feature>
<sequence>MVYVSTAYCNCPLKEIKECFYDPPLDAEEDINYLSTTDEAVLEVLKYKILGEWPNTYTFTKSIAEDIIRKNASDLPISIVRPSQVRGVRRSFRGMREELGERTFLRRPLSEECGRGTVCSQEIGKGRRSYALCDWAASQWSYSMLCARPERMLTSGAVDRMPIKKLLRPVPFSWMQTVRRPHPSLSGCWKKVRAPCYSPIPREECLTPWTARQ</sequence>
<dbReference type="GO" id="GO:0005777">
    <property type="term" value="C:peroxisome"/>
    <property type="evidence" value="ECO:0007669"/>
    <property type="project" value="TreeGrafter"/>
</dbReference>
<name>A0A7R9P084_9NEOP</name>
<keyword evidence="1" id="KW-0560">Oxidoreductase</keyword>
<evidence type="ECO:0000259" key="2">
    <source>
        <dbReference type="Pfam" id="PF07993"/>
    </source>
</evidence>
<keyword evidence="1" id="KW-0444">Lipid biosynthesis</keyword>
<keyword evidence="1" id="KW-0443">Lipid metabolism</keyword>
<comment type="catalytic activity">
    <reaction evidence="1">
        <text>a long-chain fatty acyl-CoA + 2 NADPH + 2 H(+) = a long-chain primary fatty alcohol + 2 NADP(+) + CoA</text>
        <dbReference type="Rhea" id="RHEA:52716"/>
        <dbReference type="ChEBI" id="CHEBI:15378"/>
        <dbReference type="ChEBI" id="CHEBI:57287"/>
        <dbReference type="ChEBI" id="CHEBI:57783"/>
        <dbReference type="ChEBI" id="CHEBI:58349"/>
        <dbReference type="ChEBI" id="CHEBI:77396"/>
        <dbReference type="ChEBI" id="CHEBI:83139"/>
        <dbReference type="EC" id="1.2.1.84"/>
    </reaction>
</comment>
<dbReference type="InterPro" id="IPR026055">
    <property type="entry name" value="FAR"/>
</dbReference>
<dbReference type="InterPro" id="IPR013120">
    <property type="entry name" value="FAR_NAD-bd"/>
</dbReference>
<dbReference type="Gene3D" id="3.40.50.720">
    <property type="entry name" value="NAD(P)-binding Rossmann-like Domain"/>
    <property type="match status" value="1"/>
</dbReference>